<dbReference type="PANTHER" id="PTHR47611">
    <property type="entry name" value="HAT DIMERISATION DOMAIN, C-TERMINAL"/>
    <property type="match status" value="1"/>
</dbReference>
<evidence type="ECO:0000313" key="3">
    <source>
        <dbReference type="Proteomes" id="UP000478052"/>
    </source>
</evidence>
<dbReference type="PANTHER" id="PTHR47611:SF3">
    <property type="entry name" value="HAT C-TERMINAL DIMERISATION DOMAIN-CONTAINING PROTEIN"/>
    <property type="match status" value="1"/>
</dbReference>
<dbReference type="InterPro" id="IPR012337">
    <property type="entry name" value="RNaseH-like_sf"/>
</dbReference>
<dbReference type="SUPFAM" id="SSF53098">
    <property type="entry name" value="Ribonuclease H-like"/>
    <property type="match status" value="1"/>
</dbReference>
<organism evidence="2 3">
    <name type="scientific">Aphis craccivora</name>
    <name type="common">Cowpea aphid</name>
    <dbReference type="NCBI Taxonomy" id="307492"/>
    <lineage>
        <taxon>Eukaryota</taxon>
        <taxon>Metazoa</taxon>
        <taxon>Ecdysozoa</taxon>
        <taxon>Arthropoda</taxon>
        <taxon>Hexapoda</taxon>
        <taxon>Insecta</taxon>
        <taxon>Pterygota</taxon>
        <taxon>Neoptera</taxon>
        <taxon>Paraneoptera</taxon>
        <taxon>Hemiptera</taxon>
        <taxon>Sternorrhyncha</taxon>
        <taxon>Aphidomorpha</taxon>
        <taxon>Aphidoidea</taxon>
        <taxon>Aphididae</taxon>
        <taxon>Aphidini</taxon>
        <taxon>Aphis</taxon>
        <taxon>Aphis</taxon>
    </lineage>
</organism>
<comment type="caution">
    <text evidence="2">The sequence shown here is derived from an EMBL/GenBank/DDBJ whole genome shotgun (WGS) entry which is preliminary data.</text>
</comment>
<name>A0A6G0YFS5_APHCR</name>
<dbReference type="AlphaFoldDB" id="A0A6G0YFS5"/>
<accession>A0A6G0YFS5</accession>
<evidence type="ECO:0000313" key="2">
    <source>
        <dbReference type="EMBL" id="KAF0754963.1"/>
    </source>
</evidence>
<reference evidence="2 3" key="1">
    <citation type="submission" date="2019-08" db="EMBL/GenBank/DDBJ databases">
        <title>Whole genome of Aphis craccivora.</title>
        <authorList>
            <person name="Voronova N.V."/>
            <person name="Shulinski R.S."/>
            <person name="Bandarenka Y.V."/>
            <person name="Zhorov D.G."/>
            <person name="Warner D."/>
        </authorList>
    </citation>
    <scope>NUCLEOTIDE SEQUENCE [LARGE SCALE GENOMIC DNA]</scope>
    <source>
        <strain evidence="2">180601</strain>
        <tissue evidence="2">Whole Body</tissue>
    </source>
</reference>
<gene>
    <name evidence="2" type="ORF">FWK35_00018148</name>
</gene>
<proteinExistence type="predicted"/>
<keyword evidence="3" id="KW-1185">Reference proteome</keyword>
<protein>
    <submittedName>
        <fullName evidence="2">Zinc finger BED domain-containing protein 1-like</fullName>
    </submittedName>
</protein>
<evidence type="ECO:0000259" key="1">
    <source>
        <dbReference type="Pfam" id="PF05699"/>
    </source>
</evidence>
<dbReference type="Proteomes" id="UP000478052">
    <property type="component" value="Unassembled WGS sequence"/>
</dbReference>
<feature type="domain" description="HAT C-terminal dimerisation" evidence="1">
    <location>
        <begin position="88"/>
        <end position="167"/>
    </location>
</feature>
<dbReference type="OrthoDB" id="10064099at2759"/>
<dbReference type="InterPro" id="IPR008906">
    <property type="entry name" value="HATC_C_dom"/>
</dbReference>
<dbReference type="Pfam" id="PF05699">
    <property type="entry name" value="Dimer_Tnp_hAT"/>
    <property type="match status" value="1"/>
</dbReference>
<dbReference type="EMBL" id="VUJU01004265">
    <property type="protein sequence ID" value="KAF0754963.1"/>
    <property type="molecule type" value="Genomic_DNA"/>
</dbReference>
<dbReference type="GO" id="GO:0046983">
    <property type="term" value="F:protein dimerization activity"/>
    <property type="evidence" value="ECO:0007669"/>
    <property type="project" value="InterPro"/>
</dbReference>
<sequence length="168" mass="19474">MKYVPKIVPILSLESVKQNVIELTAEKISLKRSEVLEHLEHSTETTQIPESTNLFEESNEPSIWDNVDQKVVQMQPSIGTSTSQAITEIQRYLDDTIIKRNLDPLTWWFEHQYYYRFLSILARKTLCCLGSSVPCERVFSKAGLIVSDRRNRLKSTKIQQLLFLNNNS</sequence>